<dbReference type="GO" id="GO:0008460">
    <property type="term" value="F:dTDP-glucose 4,6-dehydratase activity"/>
    <property type="evidence" value="ECO:0007669"/>
    <property type="project" value="UniProtKB-EC"/>
</dbReference>
<dbReference type="GO" id="GO:0009225">
    <property type="term" value="P:nucleotide-sugar metabolic process"/>
    <property type="evidence" value="ECO:0007669"/>
    <property type="project" value="InterPro"/>
</dbReference>
<evidence type="ECO:0000256" key="3">
    <source>
        <dbReference type="ARBA" id="ARBA00008178"/>
    </source>
</evidence>
<comment type="similarity">
    <text evidence="3">Belongs to the NAD(P)-dependent epimerase/dehydratase family. dTDP-glucose dehydratase subfamily.</text>
</comment>
<protein>
    <recommendedName>
        <fullName evidence="4">dTDP-glucose 4,6-dehydratase</fullName>
        <ecNumber evidence="4">4.2.1.46</ecNumber>
    </recommendedName>
</protein>
<dbReference type="FunFam" id="3.40.50.720:FF:000304">
    <property type="entry name" value="UDP-glucose 4,6-dehydratase"/>
    <property type="match status" value="1"/>
</dbReference>
<evidence type="ECO:0000256" key="1">
    <source>
        <dbReference type="ARBA" id="ARBA00001539"/>
    </source>
</evidence>
<accession>A0A7V4E2K2</accession>
<dbReference type="InterPro" id="IPR016040">
    <property type="entry name" value="NAD(P)-bd_dom"/>
</dbReference>
<dbReference type="SUPFAM" id="SSF51735">
    <property type="entry name" value="NAD(P)-binding Rossmann-fold domains"/>
    <property type="match status" value="1"/>
</dbReference>
<evidence type="ECO:0000256" key="2">
    <source>
        <dbReference type="ARBA" id="ARBA00001911"/>
    </source>
</evidence>
<evidence type="ECO:0000313" key="8">
    <source>
        <dbReference type="EMBL" id="HGK63421.1"/>
    </source>
</evidence>
<gene>
    <name evidence="8" type="ORF">ENU74_02330</name>
</gene>
<sequence length="337" mass="39769">MVKILITGGAGFIGSHLTEELINHGYEVYVLDKLTYAGNIDNIKNLLSNKNFHFIRGDINNKKLVKDLFKKVDKVIHLAAETHIDRSLLNPDIFVKTDFLGTYNLLEILKEYPKERFLHISTSEVYGTATYSPIDENHPLNPQSPYAATKVGAERLCYAYYTTYNLPIIILRPFNIYGERQYPEKLIPFFITQALEDKPLFIYGDGKNTRDYLYVKDLCEILIKFLEVPIEKYQGKVFNIGSGKEYSVNEIAQQILEYLKKPKSLLKYITDRKGHVKRLICDYSQVKKELDWEPKIIFEEGLKKTIEWYKENEAWWKKIKKRKVFRRFYYLNYIKRK</sequence>
<dbReference type="EMBL" id="DTDR01000062">
    <property type="protein sequence ID" value="HGK63421.1"/>
    <property type="molecule type" value="Genomic_DNA"/>
</dbReference>
<proteinExistence type="inferred from homology"/>
<organism evidence="8">
    <name type="scientific">candidate division WOR-3 bacterium</name>
    <dbReference type="NCBI Taxonomy" id="2052148"/>
    <lineage>
        <taxon>Bacteria</taxon>
        <taxon>Bacteria division WOR-3</taxon>
    </lineage>
</organism>
<name>A0A7V4E2K2_UNCW3</name>
<reference evidence="8" key="1">
    <citation type="journal article" date="2020" name="mSystems">
        <title>Genome- and Community-Level Interaction Insights into Carbon Utilization and Element Cycling Functions of Hydrothermarchaeota in Hydrothermal Sediment.</title>
        <authorList>
            <person name="Zhou Z."/>
            <person name="Liu Y."/>
            <person name="Xu W."/>
            <person name="Pan J."/>
            <person name="Luo Z.H."/>
            <person name="Li M."/>
        </authorList>
    </citation>
    <scope>NUCLEOTIDE SEQUENCE [LARGE SCALE GENOMIC DNA]</scope>
    <source>
        <strain evidence="8">SpSt-697</strain>
    </source>
</reference>
<evidence type="ECO:0000256" key="5">
    <source>
        <dbReference type="ARBA" id="ARBA00023027"/>
    </source>
</evidence>
<comment type="catalytic activity">
    <reaction evidence="1">
        <text>dTDP-alpha-D-glucose = dTDP-4-dehydro-6-deoxy-alpha-D-glucose + H2O</text>
        <dbReference type="Rhea" id="RHEA:17221"/>
        <dbReference type="ChEBI" id="CHEBI:15377"/>
        <dbReference type="ChEBI" id="CHEBI:57477"/>
        <dbReference type="ChEBI" id="CHEBI:57649"/>
        <dbReference type="EC" id="4.2.1.46"/>
    </reaction>
</comment>
<dbReference type="InterPro" id="IPR005888">
    <property type="entry name" value="dTDP_Gluc_deHydtase"/>
</dbReference>
<evidence type="ECO:0000256" key="6">
    <source>
        <dbReference type="ARBA" id="ARBA00023239"/>
    </source>
</evidence>
<comment type="caution">
    <text evidence="8">The sequence shown here is derived from an EMBL/GenBank/DDBJ whole genome shotgun (WGS) entry which is preliminary data.</text>
</comment>
<dbReference type="EC" id="4.2.1.46" evidence="4"/>
<keyword evidence="5" id="KW-0520">NAD</keyword>
<evidence type="ECO:0000259" key="7">
    <source>
        <dbReference type="Pfam" id="PF16363"/>
    </source>
</evidence>
<dbReference type="PANTHER" id="PTHR43000">
    <property type="entry name" value="DTDP-D-GLUCOSE 4,6-DEHYDRATASE-RELATED"/>
    <property type="match status" value="1"/>
</dbReference>
<dbReference type="InterPro" id="IPR036291">
    <property type="entry name" value="NAD(P)-bd_dom_sf"/>
</dbReference>
<comment type="cofactor">
    <cofactor evidence="2">
        <name>NAD(+)</name>
        <dbReference type="ChEBI" id="CHEBI:57540"/>
    </cofactor>
</comment>
<keyword evidence="6" id="KW-0456">Lyase</keyword>
<dbReference type="AlphaFoldDB" id="A0A7V4E2K2"/>
<dbReference type="CDD" id="cd05246">
    <property type="entry name" value="dTDP_GD_SDR_e"/>
    <property type="match status" value="1"/>
</dbReference>
<feature type="domain" description="NAD(P)-binding" evidence="7">
    <location>
        <begin position="5"/>
        <end position="305"/>
    </location>
</feature>
<dbReference type="Pfam" id="PF16363">
    <property type="entry name" value="GDP_Man_Dehyd"/>
    <property type="match status" value="1"/>
</dbReference>
<evidence type="ECO:0000256" key="4">
    <source>
        <dbReference type="ARBA" id="ARBA00011990"/>
    </source>
</evidence>
<dbReference type="Gene3D" id="3.40.50.720">
    <property type="entry name" value="NAD(P)-binding Rossmann-like Domain"/>
    <property type="match status" value="1"/>
</dbReference>